<evidence type="ECO:0000313" key="3">
    <source>
        <dbReference type="Proteomes" id="UP000059680"/>
    </source>
</evidence>
<reference evidence="2 3" key="3">
    <citation type="journal article" date="2013" name="Rice">
        <title>Improvement of the Oryza sativa Nipponbare reference genome using next generation sequence and optical map data.</title>
        <authorList>
            <person name="Kawahara Y."/>
            <person name="de la Bastide M."/>
            <person name="Hamilton J.P."/>
            <person name="Kanamori H."/>
            <person name="McCombie W.R."/>
            <person name="Ouyang S."/>
            <person name="Schwartz D.C."/>
            <person name="Tanaka T."/>
            <person name="Wu J."/>
            <person name="Zhou S."/>
            <person name="Childs K.L."/>
            <person name="Davidson R.M."/>
            <person name="Lin H."/>
            <person name="Quesada-Ocampo L."/>
            <person name="Vaillancourt B."/>
            <person name="Sakai H."/>
            <person name="Lee S.S."/>
            <person name="Kim J."/>
            <person name="Numa H."/>
            <person name="Itoh T."/>
            <person name="Buell C.R."/>
            <person name="Matsumoto T."/>
        </authorList>
    </citation>
    <scope>NUCLEOTIDE SEQUENCE [LARGE SCALE GENOMIC DNA]</scope>
    <source>
        <strain evidence="3">cv. Nipponbare</strain>
    </source>
</reference>
<organism evidence="2 3">
    <name type="scientific">Oryza sativa subsp. japonica</name>
    <name type="common">Rice</name>
    <dbReference type="NCBI Taxonomy" id="39947"/>
    <lineage>
        <taxon>Eukaryota</taxon>
        <taxon>Viridiplantae</taxon>
        <taxon>Streptophyta</taxon>
        <taxon>Embryophyta</taxon>
        <taxon>Tracheophyta</taxon>
        <taxon>Spermatophyta</taxon>
        <taxon>Magnoliopsida</taxon>
        <taxon>Liliopsida</taxon>
        <taxon>Poales</taxon>
        <taxon>Poaceae</taxon>
        <taxon>BOP clade</taxon>
        <taxon>Oryzoideae</taxon>
        <taxon>Oryzeae</taxon>
        <taxon>Oryzinae</taxon>
        <taxon>Oryza</taxon>
        <taxon>Oryza sativa</taxon>
    </lineage>
</organism>
<keyword evidence="3" id="KW-1185">Reference proteome</keyword>
<protein>
    <submittedName>
        <fullName evidence="2">Os06g0473532 protein</fullName>
    </submittedName>
</protein>
<name>A0A0P0WWW7_ORYSJ</name>
<dbReference type="EMBL" id="AP014962">
    <property type="protein sequence ID" value="BAS97759.1"/>
    <property type="molecule type" value="Genomic_DNA"/>
</dbReference>
<reference evidence="2 3" key="2">
    <citation type="journal article" date="2013" name="Plant Cell Physiol.">
        <title>Rice Annotation Project Database (RAP-DB): an integrative and interactive database for rice genomics.</title>
        <authorList>
            <person name="Sakai H."/>
            <person name="Lee S.S."/>
            <person name="Tanaka T."/>
            <person name="Numa H."/>
            <person name="Kim J."/>
            <person name="Kawahara Y."/>
            <person name="Wakimoto H."/>
            <person name="Yang C.C."/>
            <person name="Iwamoto M."/>
            <person name="Abe T."/>
            <person name="Yamada Y."/>
            <person name="Muto A."/>
            <person name="Inokuchi H."/>
            <person name="Ikemura T."/>
            <person name="Matsumoto T."/>
            <person name="Sasaki T."/>
            <person name="Itoh T."/>
        </authorList>
    </citation>
    <scope>NUCLEOTIDE SEQUENCE [LARGE SCALE GENOMIC DNA]</scope>
    <source>
        <strain evidence="3">cv. Nipponbare</strain>
    </source>
</reference>
<accession>A0A0P0WWW7</accession>
<feature type="compositionally biased region" description="Low complexity" evidence="1">
    <location>
        <begin position="56"/>
        <end position="75"/>
    </location>
</feature>
<evidence type="ECO:0000256" key="1">
    <source>
        <dbReference type="SAM" id="MobiDB-lite"/>
    </source>
</evidence>
<evidence type="ECO:0000313" key="2">
    <source>
        <dbReference type="EMBL" id="BAS97759.1"/>
    </source>
</evidence>
<proteinExistence type="predicted"/>
<dbReference type="Proteomes" id="UP000059680">
    <property type="component" value="Chromosome 6"/>
</dbReference>
<dbReference type="PaxDb" id="39947-A0A0P0WWW7"/>
<feature type="region of interest" description="Disordered" evidence="1">
    <location>
        <begin position="1"/>
        <end position="75"/>
    </location>
</feature>
<dbReference type="InParanoid" id="A0A0P0WWW7"/>
<reference evidence="3" key="1">
    <citation type="journal article" date="2005" name="Nature">
        <title>The map-based sequence of the rice genome.</title>
        <authorList>
            <consortium name="International rice genome sequencing project (IRGSP)"/>
            <person name="Matsumoto T."/>
            <person name="Wu J."/>
            <person name="Kanamori H."/>
            <person name="Katayose Y."/>
            <person name="Fujisawa M."/>
            <person name="Namiki N."/>
            <person name="Mizuno H."/>
            <person name="Yamamoto K."/>
            <person name="Antonio B.A."/>
            <person name="Baba T."/>
            <person name="Sakata K."/>
            <person name="Nagamura Y."/>
            <person name="Aoki H."/>
            <person name="Arikawa K."/>
            <person name="Arita K."/>
            <person name="Bito T."/>
            <person name="Chiden Y."/>
            <person name="Fujitsuka N."/>
            <person name="Fukunaka R."/>
            <person name="Hamada M."/>
            <person name="Harada C."/>
            <person name="Hayashi A."/>
            <person name="Hijishita S."/>
            <person name="Honda M."/>
            <person name="Hosokawa S."/>
            <person name="Ichikawa Y."/>
            <person name="Idonuma A."/>
            <person name="Iijima M."/>
            <person name="Ikeda M."/>
            <person name="Ikeno M."/>
            <person name="Ito K."/>
            <person name="Ito S."/>
            <person name="Ito T."/>
            <person name="Ito Y."/>
            <person name="Ito Y."/>
            <person name="Iwabuchi A."/>
            <person name="Kamiya K."/>
            <person name="Karasawa W."/>
            <person name="Kurita K."/>
            <person name="Katagiri S."/>
            <person name="Kikuta A."/>
            <person name="Kobayashi H."/>
            <person name="Kobayashi N."/>
            <person name="Machita K."/>
            <person name="Maehara T."/>
            <person name="Masukawa M."/>
            <person name="Mizubayashi T."/>
            <person name="Mukai Y."/>
            <person name="Nagasaki H."/>
            <person name="Nagata Y."/>
            <person name="Naito S."/>
            <person name="Nakashima M."/>
            <person name="Nakama Y."/>
            <person name="Nakamichi Y."/>
            <person name="Nakamura M."/>
            <person name="Meguro A."/>
            <person name="Negishi M."/>
            <person name="Ohta I."/>
            <person name="Ohta T."/>
            <person name="Okamoto M."/>
            <person name="Ono N."/>
            <person name="Saji S."/>
            <person name="Sakaguchi M."/>
            <person name="Sakai K."/>
            <person name="Shibata M."/>
            <person name="Shimokawa T."/>
            <person name="Song J."/>
            <person name="Takazaki Y."/>
            <person name="Terasawa K."/>
            <person name="Tsugane M."/>
            <person name="Tsuji K."/>
            <person name="Ueda S."/>
            <person name="Waki K."/>
            <person name="Yamagata H."/>
            <person name="Yamamoto M."/>
            <person name="Yamamoto S."/>
            <person name="Yamane H."/>
            <person name="Yoshiki S."/>
            <person name="Yoshihara R."/>
            <person name="Yukawa K."/>
            <person name="Zhong H."/>
            <person name="Yano M."/>
            <person name="Yuan Q."/>
            <person name="Ouyang S."/>
            <person name="Liu J."/>
            <person name="Jones K.M."/>
            <person name="Gansberger K."/>
            <person name="Moffat K."/>
            <person name="Hill J."/>
            <person name="Bera J."/>
            <person name="Fadrosh D."/>
            <person name="Jin S."/>
            <person name="Johri S."/>
            <person name="Kim M."/>
            <person name="Overton L."/>
            <person name="Reardon M."/>
            <person name="Tsitrin T."/>
            <person name="Vuong H."/>
            <person name="Weaver B."/>
            <person name="Ciecko A."/>
            <person name="Tallon L."/>
            <person name="Jackson J."/>
            <person name="Pai G."/>
            <person name="Aken S.V."/>
            <person name="Utterback T."/>
            <person name="Reidmuller S."/>
            <person name="Feldblyum T."/>
            <person name="Hsiao J."/>
            <person name="Zismann V."/>
            <person name="Iobst S."/>
            <person name="de Vazeille A.R."/>
            <person name="Buell C.R."/>
            <person name="Ying K."/>
            <person name="Li Y."/>
            <person name="Lu T."/>
            <person name="Huang Y."/>
            <person name="Zhao Q."/>
            <person name="Feng Q."/>
            <person name="Zhang L."/>
            <person name="Zhu J."/>
            <person name="Weng Q."/>
            <person name="Mu J."/>
            <person name="Lu Y."/>
            <person name="Fan D."/>
            <person name="Liu Y."/>
            <person name="Guan J."/>
            <person name="Zhang Y."/>
            <person name="Yu S."/>
            <person name="Liu X."/>
            <person name="Zhang Y."/>
            <person name="Hong G."/>
            <person name="Han B."/>
            <person name="Choisne N."/>
            <person name="Demange N."/>
            <person name="Orjeda G."/>
            <person name="Samain S."/>
            <person name="Cattolico L."/>
            <person name="Pelletier E."/>
            <person name="Couloux A."/>
            <person name="Segurens B."/>
            <person name="Wincker P."/>
            <person name="D'Hont A."/>
            <person name="Scarpelli C."/>
            <person name="Weissenbach J."/>
            <person name="Salanoubat M."/>
            <person name="Quetier F."/>
            <person name="Yu Y."/>
            <person name="Kim H.R."/>
            <person name="Rambo T."/>
            <person name="Currie J."/>
            <person name="Collura K."/>
            <person name="Luo M."/>
            <person name="Yang T."/>
            <person name="Ammiraju J.S.S."/>
            <person name="Engler F."/>
            <person name="Soderlund C."/>
            <person name="Wing R.A."/>
            <person name="Palmer L.E."/>
            <person name="de la Bastide M."/>
            <person name="Spiegel L."/>
            <person name="Nascimento L."/>
            <person name="Zutavern T."/>
            <person name="O'Shaughnessy A."/>
            <person name="Dike S."/>
            <person name="Dedhia N."/>
            <person name="Preston R."/>
            <person name="Balija V."/>
            <person name="McCombie W.R."/>
            <person name="Chow T."/>
            <person name="Chen H."/>
            <person name="Chung M."/>
            <person name="Chen C."/>
            <person name="Shaw J."/>
            <person name="Wu H."/>
            <person name="Hsiao K."/>
            <person name="Chao Y."/>
            <person name="Chu M."/>
            <person name="Cheng C."/>
            <person name="Hour A."/>
            <person name="Lee P."/>
            <person name="Lin S."/>
            <person name="Lin Y."/>
            <person name="Liou J."/>
            <person name="Liu S."/>
            <person name="Hsing Y."/>
            <person name="Raghuvanshi S."/>
            <person name="Mohanty A."/>
            <person name="Bharti A.K."/>
            <person name="Gaur A."/>
            <person name="Gupta V."/>
            <person name="Kumar D."/>
            <person name="Ravi V."/>
            <person name="Vij S."/>
            <person name="Kapur A."/>
            <person name="Khurana P."/>
            <person name="Khurana P."/>
            <person name="Khurana J.P."/>
            <person name="Tyagi A.K."/>
            <person name="Gaikwad K."/>
            <person name="Singh A."/>
            <person name="Dalal V."/>
            <person name="Srivastava S."/>
            <person name="Dixit A."/>
            <person name="Pal A.K."/>
            <person name="Ghazi I.A."/>
            <person name="Yadav M."/>
            <person name="Pandit A."/>
            <person name="Bhargava A."/>
            <person name="Sureshbabu K."/>
            <person name="Batra K."/>
            <person name="Sharma T.R."/>
            <person name="Mohapatra T."/>
            <person name="Singh N.K."/>
            <person name="Messing J."/>
            <person name="Nelson A.B."/>
            <person name="Fuks G."/>
            <person name="Kavchok S."/>
            <person name="Keizer G."/>
            <person name="Linton E."/>
            <person name="Llaca V."/>
            <person name="Song R."/>
            <person name="Tanyolac B."/>
            <person name="Young S."/>
            <person name="Ho-Il K."/>
            <person name="Hahn J.H."/>
            <person name="Sangsakoo G."/>
            <person name="Vanavichit A."/>
            <person name="de Mattos Luiz.A.T."/>
            <person name="Zimmer P.D."/>
            <person name="Malone G."/>
            <person name="Dellagostin O."/>
            <person name="de Oliveira A.C."/>
            <person name="Bevan M."/>
            <person name="Bancroft I."/>
            <person name="Minx P."/>
            <person name="Cordum H."/>
            <person name="Wilson R."/>
            <person name="Cheng Z."/>
            <person name="Jin W."/>
            <person name="Jiang J."/>
            <person name="Leong S.A."/>
            <person name="Iwama H."/>
            <person name="Gojobori T."/>
            <person name="Itoh T."/>
            <person name="Niimura Y."/>
            <person name="Fujii Y."/>
            <person name="Habara T."/>
            <person name="Sakai H."/>
            <person name="Sato Y."/>
            <person name="Wilson G."/>
            <person name="Kumar K."/>
            <person name="McCouch S."/>
            <person name="Juretic N."/>
            <person name="Hoen D."/>
            <person name="Wright S."/>
            <person name="Bruskiewich R."/>
            <person name="Bureau T."/>
            <person name="Miyao A."/>
            <person name="Hirochika H."/>
            <person name="Nishikawa T."/>
            <person name="Kadowaki K."/>
            <person name="Sugiura M."/>
            <person name="Burr B."/>
            <person name="Sasaki T."/>
        </authorList>
    </citation>
    <scope>NUCLEOTIDE SEQUENCE [LARGE SCALE GENOMIC DNA]</scope>
    <source>
        <strain evidence="3">cv. Nipponbare</strain>
    </source>
</reference>
<dbReference type="AlphaFoldDB" id="A0A0P0WWW7"/>
<gene>
    <name evidence="2" type="ordered locus">Os06g0473532</name>
    <name evidence="2" type="ORF">OSNPB_060473532</name>
</gene>
<sequence>MGHAGLGGWVLAASGETPGAREAAGRVGDGRTWDGEGAARGGEPETRSREEDEAARAPARRAMSAAPPGATAGRA</sequence>